<dbReference type="EMBL" id="CM000880">
    <property type="protein sequence ID" value="KQK14778.2"/>
    <property type="molecule type" value="Genomic_DNA"/>
</dbReference>
<accession>A0A0Q3RP65</accession>
<dbReference type="InterPro" id="IPR053781">
    <property type="entry name" value="F-box_AtFBL13-like"/>
</dbReference>
<dbReference type="GeneID" id="106865424"/>
<dbReference type="PANTHER" id="PTHR34223:SF92">
    <property type="entry name" value="F-BOX DOMAIN-CONTAINING PROTEIN"/>
    <property type="match status" value="1"/>
</dbReference>
<dbReference type="SUPFAM" id="SSF81383">
    <property type="entry name" value="F-box domain"/>
    <property type="match status" value="1"/>
</dbReference>
<dbReference type="Pfam" id="PF00646">
    <property type="entry name" value="F-box"/>
    <property type="match status" value="1"/>
</dbReference>
<name>A0A0Q3RP65_BRADI</name>
<protein>
    <recommendedName>
        <fullName evidence="1">F-box domain-containing protein</fullName>
    </recommendedName>
</protein>
<dbReference type="RefSeq" id="XP_014752086.1">
    <property type="nucleotide sequence ID" value="XM_014896600.2"/>
</dbReference>
<dbReference type="AlphaFoldDB" id="A0A0Q3RP65"/>
<evidence type="ECO:0000313" key="3">
    <source>
        <dbReference type="EnsemblPlants" id="KQK14778"/>
    </source>
</evidence>
<keyword evidence="4" id="KW-1185">Reference proteome</keyword>
<dbReference type="InterPro" id="IPR032675">
    <property type="entry name" value="LRR_dom_sf"/>
</dbReference>
<dbReference type="InterPro" id="IPR036047">
    <property type="entry name" value="F-box-like_dom_sf"/>
</dbReference>
<evidence type="ECO:0000313" key="2">
    <source>
        <dbReference type="EMBL" id="KQK14778.2"/>
    </source>
</evidence>
<dbReference type="InterPro" id="IPR053197">
    <property type="entry name" value="F-box_SCFL_complex_component"/>
</dbReference>
<dbReference type="OrthoDB" id="691290at2759"/>
<evidence type="ECO:0000313" key="4">
    <source>
        <dbReference type="Proteomes" id="UP000008810"/>
    </source>
</evidence>
<reference evidence="2 3" key="1">
    <citation type="journal article" date="2010" name="Nature">
        <title>Genome sequencing and analysis of the model grass Brachypodium distachyon.</title>
        <authorList>
            <consortium name="International Brachypodium Initiative"/>
        </authorList>
    </citation>
    <scope>NUCLEOTIDE SEQUENCE [LARGE SCALE GENOMIC DNA]</scope>
    <source>
        <strain evidence="2">Bd21</strain>
        <strain evidence="3">cv. Bd21</strain>
    </source>
</reference>
<organism evidence="2">
    <name type="scientific">Brachypodium distachyon</name>
    <name type="common">Purple false brome</name>
    <name type="synonym">Trachynia distachya</name>
    <dbReference type="NCBI Taxonomy" id="15368"/>
    <lineage>
        <taxon>Eukaryota</taxon>
        <taxon>Viridiplantae</taxon>
        <taxon>Streptophyta</taxon>
        <taxon>Embryophyta</taxon>
        <taxon>Tracheophyta</taxon>
        <taxon>Spermatophyta</taxon>
        <taxon>Magnoliopsida</taxon>
        <taxon>Liliopsida</taxon>
        <taxon>Poales</taxon>
        <taxon>Poaceae</taxon>
        <taxon>BOP clade</taxon>
        <taxon>Pooideae</taxon>
        <taxon>Stipodae</taxon>
        <taxon>Brachypodieae</taxon>
        <taxon>Brachypodium</taxon>
    </lineage>
</organism>
<gene>
    <name evidence="3" type="primary">LOC106865424</name>
    <name evidence="2" type="ORF">BRADI_1g18520v3</name>
</gene>
<dbReference type="Gene3D" id="3.80.10.10">
    <property type="entry name" value="Ribonuclease Inhibitor"/>
    <property type="match status" value="1"/>
</dbReference>
<dbReference type="EnsemblPlants" id="KQK14778">
    <property type="protein sequence ID" value="KQK14778"/>
    <property type="gene ID" value="BRADI_1g18520v3"/>
</dbReference>
<dbReference type="Proteomes" id="UP000008810">
    <property type="component" value="Chromosome 1"/>
</dbReference>
<feature type="domain" description="F-box" evidence="1">
    <location>
        <begin position="20"/>
        <end position="58"/>
    </location>
</feature>
<dbReference type="InterPro" id="IPR001810">
    <property type="entry name" value="F-box_dom"/>
</dbReference>
<proteinExistence type="predicted"/>
<dbReference type="Gramene" id="KQK14778">
    <property type="protein sequence ID" value="KQK14778"/>
    <property type="gene ID" value="BRADI_1g18520v3"/>
</dbReference>
<dbReference type="PANTHER" id="PTHR34223">
    <property type="entry name" value="OS11G0201299 PROTEIN"/>
    <property type="match status" value="1"/>
</dbReference>
<dbReference type="KEGG" id="bdi:106865424"/>
<evidence type="ECO:0000259" key="1">
    <source>
        <dbReference type="Pfam" id="PF00646"/>
    </source>
</evidence>
<reference evidence="2" key="2">
    <citation type="submission" date="2017-06" db="EMBL/GenBank/DDBJ databases">
        <title>WGS assembly of Brachypodium distachyon.</title>
        <authorList>
            <consortium name="The International Brachypodium Initiative"/>
            <person name="Lucas S."/>
            <person name="Harmon-Smith M."/>
            <person name="Lail K."/>
            <person name="Tice H."/>
            <person name="Grimwood J."/>
            <person name="Bruce D."/>
            <person name="Barry K."/>
            <person name="Shu S."/>
            <person name="Lindquist E."/>
            <person name="Wang M."/>
            <person name="Pitluck S."/>
            <person name="Vogel J.P."/>
            <person name="Garvin D.F."/>
            <person name="Mockler T.C."/>
            <person name="Schmutz J."/>
            <person name="Rokhsar D."/>
            <person name="Bevan M.W."/>
        </authorList>
    </citation>
    <scope>NUCLEOTIDE SEQUENCE</scope>
    <source>
        <strain evidence="2">Bd21</strain>
    </source>
</reference>
<dbReference type="SUPFAM" id="SSF52047">
    <property type="entry name" value="RNI-like"/>
    <property type="match status" value="1"/>
</dbReference>
<reference evidence="3" key="3">
    <citation type="submission" date="2018-08" db="UniProtKB">
        <authorList>
            <consortium name="EnsemblPlants"/>
        </authorList>
    </citation>
    <scope>IDENTIFICATION</scope>
    <source>
        <strain evidence="3">cv. Bd21</strain>
    </source>
</reference>
<dbReference type="CDD" id="cd22160">
    <property type="entry name" value="F-box_AtFBL13-like"/>
    <property type="match status" value="1"/>
</dbReference>
<sequence length="443" mass="50363">MENSRKRRRVDVDEDDSDRLSDLPDCLLLEILSRVGSRLAVQTSVLSRRWRHLWRDVPCADVDEREFSAVSSSNHGRNGHKQHWARFEDFADQLLSPPPPHRRLDAFRLHITRRIPCYAYATTDRWVRRGLARSPAAVAIHAPDPSVVRWITPPQSSSSLLSRLTKLHLFGVYLGQLLGCPALEELHLERCGLGHRFRAMASPVLRRLAVVRPIGGHLVAADLIRAAPRLEYLRVELVCDGDSRAGDPAPEGQAPLLPSVSEASIRITSKRERKRNKLEFFGAMRCLLARLPNVVYLDLSGFATTGLLEEESQEFPRLNQLKTLRLDRCEVGVCFHALTRILRNTPNLETMRLHQCKFIGSIPKRRKPSKRRGSRTAALHECKNLKLIEIKSRQDEPRTVRLLTNVFEEMPLAPWRLVDKVSDVAGLMTMQFHRTEVGLGKTG</sequence>